<accession>A0A968GDR2</accession>
<organism evidence="7 8">
    <name type="scientific">Entomospira entomophila</name>
    <dbReference type="NCBI Taxonomy" id="2719988"/>
    <lineage>
        <taxon>Bacteria</taxon>
        <taxon>Pseudomonadati</taxon>
        <taxon>Spirochaetota</taxon>
        <taxon>Spirochaetia</taxon>
        <taxon>Spirochaetales</taxon>
        <taxon>Spirochaetaceae</taxon>
        <taxon>Entomospira</taxon>
    </lineage>
</organism>
<evidence type="ECO:0000256" key="1">
    <source>
        <dbReference type="ARBA" id="ARBA00004651"/>
    </source>
</evidence>
<proteinExistence type="predicted"/>
<dbReference type="Proteomes" id="UP000711995">
    <property type="component" value="Unassembled WGS sequence"/>
</dbReference>
<comment type="subcellular location">
    <subcellularLocation>
        <location evidence="1">Cell membrane</location>
        <topology evidence="1">Multi-pass membrane protein</topology>
    </subcellularLocation>
</comment>
<evidence type="ECO:0000313" key="7">
    <source>
        <dbReference type="EMBL" id="NIZ41154.1"/>
    </source>
</evidence>
<keyword evidence="2" id="KW-1003">Cell membrane</keyword>
<keyword evidence="3 6" id="KW-0812">Transmembrane</keyword>
<keyword evidence="5 6" id="KW-0472">Membrane</keyword>
<dbReference type="PANTHER" id="PTHR33529:SF6">
    <property type="entry name" value="YJGP_YJGQ FAMILY PERMEASE"/>
    <property type="match status" value="1"/>
</dbReference>
<dbReference type="GO" id="GO:0015920">
    <property type="term" value="P:lipopolysaccharide transport"/>
    <property type="evidence" value="ECO:0007669"/>
    <property type="project" value="TreeGrafter"/>
</dbReference>
<feature type="transmembrane region" description="Helical" evidence="6">
    <location>
        <begin position="312"/>
        <end position="337"/>
    </location>
</feature>
<feature type="transmembrane region" description="Helical" evidence="6">
    <location>
        <begin position="108"/>
        <end position="129"/>
    </location>
</feature>
<dbReference type="InterPro" id="IPR005495">
    <property type="entry name" value="LptG/LptF_permease"/>
</dbReference>
<protein>
    <submittedName>
        <fullName evidence="7">LptF/LptG family permease</fullName>
    </submittedName>
</protein>
<feature type="transmembrane region" description="Helical" evidence="6">
    <location>
        <begin position="349"/>
        <end position="366"/>
    </location>
</feature>
<dbReference type="PANTHER" id="PTHR33529">
    <property type="entry name" value="SLR0882 PROTEIN-RELATED"/>
    <property type="match status" value="1"/>
</dbReference>
<keyword evidence="8" id="KW-1185">Reference proteome</keyword>
<evidence type="ECO:0000256" key="3">
    <source>
        <dbReference type="ARBA" id="ARBA00022692"/>
    </source>
</evidence>
<keyword evidence="4 6" id="KW-1133">Transmembrane helix</keyword>
<dbReference type="AlphaFoldDB" id="A0A968GDR2"/>
<feature type="transmembrane region" description="Helical" evidence="6">
    <location>
        <begin position="378"/>
        <end position="400"/>
    </location>
</feature>
<feature type="transmembrane region" description="Helical" evidence="6">
    <location>
        <begin position="54"/>
        <end position="80"/>
    </location>
</feature>
<evidence type="ECO:0000256" key="6">
    <source>
        <dbReference type="SAM" id="Phobius"/>
    </source>
</evidence>
<name>A0A968GDR2_9SPIO</name>
<evidence type="ECO:0000256" key="2">
    <source>
        <dbReference type="ARBA" id="ARBA00022475"/>
    </source>
</evidence>
<feature type="transmembrane region" description="Helical" evidence="6">
    <location>
        <begin position="12"/>
        <end position="34"/>
    </location>
</feature>
<gene>
    <name evidence="7" type="ORF">HCT14_06520</name>
</gene>
<evidence type="ECO:0000313" key="8">
    <source>
        <dbReference type="Proteomes" id="UP000711995"/>
    </source>
</evidence>
<reference evidence="7 8" key="1">
    <citation type="submission" date="2020-03" db="EMBL/GenBank/DDBJ databases">
        <title>Spirochaetal bacteria isolated from arthropods constitute a novel genus Entomospira genus novum within the order Spirochaetales.</title>
        <authorList>
            <person name="Grana-Miraglia L."/>
            <person name="Sikutova S."/>
            <person name="Fingerle V."/>
            <person name="Sing A."/>
            <person name="Castillo-Ramirez S."/>
            <person name="Margos G."/>
            <person name="Rudolf I."/>
        </authorList>
    </citation>
    <scope>NUCLEOTIDE SEQUENCE [LARGE SCALE GENOMIC DNA]</scope>
    <source>
        <strain evidence="7 8">BR193</strain>
    </source>
</reference>
<dbReference type="RefSeq" id="WP_167700726.1">
    <property type="nucleotide sequence ID" value="NZ_CP118174.1"/>
</dbReference>
<dbReference type="EMBL" id="JAATLJ010000001">
    <property type="protein sequence ID" value="NIZ41154.1"/>
    <property type="molecule type" value="Genomic_DNA"/>
</dbReference>
<comment type="caution">
    <text evidence="7">The sequence shown here is derived from an EMBL/GenBank/DDBJ whole genome shotgun (WGS) entry which is preliminary data.</text>
</comment>
<dbReference type="GO" id="GO:0043190">
    <property type="term" value="C:ATP-binding cassette (ABC) transporter complex"/>
    <property type="evidence" value="ECO:0007669"/>
    <property type="project" value="TreeGrafter"/>
</dbReference>
<dbReference type="Pfam" id="PF03739">
    <property type="entry name" value="LptF_LptG"/>
    <property type="match status" value="1"/>
</dbReference>
<evidence type="ECO:0000256" key="4">
    <source>
        <dbReference type="ARBA" id="ARBA00022989"/>
    </source>
</evidence>
<evidence type="ECO:0000256" key="5">
    <source>
        <dbReference type="ARBA" id="ARBA00023136"/>
    </source>
</evidence>
<sequence>MSQWHSSRLYRYLLGNLAFLHLVFTLLFLLVVLLSNVWYFAPEWLRLGISIKHILVMVLFFVPGALLQSTAIALTMAFWVGYGRLQFFKEIDAMRTLGFSSYQIFRPLLHYALVWMILISLTAFILYPFSMHMFKDYYTRVLTLHVSVQKHGAQKLGETLFYISSHGSEWVISSHEDGYQRIIWAYQSGSEIVDDVRILTAEEVEILLVDAKNNGKQWHWGEAKNFFYPLVFDINTQSYNPYDLLLLKDLWQEALRLWHEYQDILERYQQRRNMLEEVLLIDELPSGERYEYELELINLQKNPAFTIDMVSLLFVVLLRFSHISLIVGLAILAYVLLEYRQMQRWMTPIAIWIGMTALYWVSFYLISFRVLRLLWHPYALLIPIIIVYMINLTIGMRIWINKRRGGVS</sequence>